<keyword evidence="3" id="KW-1185">Reference proteome</keyword>
<evidence type="ECO:0000313" key="2">
    <source>
        <dbReference type="EMBL" id="KAL1248062.1"/>
    </source>
</evidence>
<organism evidence="2 3">
    <name type="scientific">Cirrhinus molitorella</name>
    <name type="common">mud carp</name>
    <dbReference type="NCBI Taxonomy" id="172907"/>
    <lineage>
        <taxon>Eukaryota</taxon>
        <taxon>Metazoa</taxon>
        <taxon>Chordata</taxon>
        <taxon>Craniata</taxon>
        <taxon>Vertebrata</taxon>
        <taxon>Euteleostomi</taxon>
        <taxon>Actinopterygii</taxon>
        <taxon>Neopterygii</taxon>
        <taxon>Teleostei</taxon>
        <taxon>Ostariophysi</taxon>
        <taxon>Cypriniformes</taxon>
        <taxon>Cyprinidae</taxon>
        <taxon>Labeoninae</taxon>
        <taxon>Labeonini</taxon>
        <taxon>Cirrhinus</taxon>
    </lineage>
</organism>
<evidence type="ECO:0000313" key="3">
    <source>
        <dbReference type="Proteomes" id="UP001558613"/>
    </source>
</evidence>
<dbReference type="EMBL" id="JAYMGO010000025">
    <property type="protein sequence ID" value="KAL1248062.1"/>
    <property type="molecule type" value="Genomic_DNA"/>
</dbReference>
<name>A0ABR3L5G2_9TELE</name>
<comment type="caution">
    <text evidence="2">The sequence shown here is derived from an EMBL/GenBank/DDBJ whole genome shotgun (WGS) entry which is preliminary data.</text>
</comment>
<accession>A0ABR3L5G2</accession>
<sequence length="69" mass="7755">MGSGQSAPHRLLLMNKSPVQTQTQATSTPIRRWRRRGGSVNHPTAEQDCMSVYPDPLEEKTELKVTHVI</sequence>
<proteinExistence type="predicted"/>
<reference evidence="2 3" key="1">
    <citation type="submission" date="2023-09" db="EMBL/GenBank/DDBJ databases">
        <authorList>
            <person name="Wang M."/>
        </authorList>
    </citation>
    <scope>NUCLEOTIDE SEQUENCE [LARGE SCALE GENOMIC DNA]</scope>
    <source>
        <strain evidence="2">GT-2023</strain>
        <tissue evidence="2">Liver</tissue>
    </source>
</reference>
<protein>
    <submittedName>
        <fullName evidence="2">Uncharacterized protein</fullName>
    </submittedName>
</protein>
<feature type="region of interest" description="Disordered" evidence="1">
    <location>
        <begin position="1"/>
        <end position="50"/>
    </location>
</feature>
<feature type="compositionally biased region" description="Polar residues" evidence="1">
    <location>
        <begin position="17"/>
        <end position="29"/>
    </location>
</feature>
<evidence type="ECO:0000256" key="1">
    <source>
        <dbReference type="SAM" id="MobiDB-lite"/>
    </source>
</evidence>
<dbReference type="Proteomes" id="UP001558613">
    <property type="component" value="Unassembled WGS sequence"/>
</dbReference>
<gene>
    <name evidence="2" type="ORF">QQF64_023438</name>
</gene>